<evidence type="ECO:0000259" key="8">
    <source>
        <dbReference type="Pfam" id="PF01435"/>
    </source>
</evidence>
<evidence type="ECO:0000313" key="10">
    <source>
        <dbReference type="EMBL" id="MCY6484612.1"/>
    </source>
</evidence>
<dbReference type="InterPro" id="IPR032456">
    <property type="entry name" value="Peptidase_M48_N"/>
</dbReference>
<keyword evidence="7" id="KW-0472">Membrane</keyword>
<dbReference type="PANTHER" id="PTHR10120">
    <property type="entry name" value="CAAX PRENYL PROTEASE 1"/>
    <property type="match status" value="1"/>
</dbReference>
<dbReference type="Proteomes" id="UP001078443">
    <property type="component" value="Unassembled WGS sequence"/>
</dbReference>
<dbReference type="InterPro" id="IPR001915">
    <property type="entry name" value="Peptidase_M48"/>
</dbReference>
<evidence type="ECO:0000313" key="11">
    <source>
        <dbReference type="Proteomes" id="UP001078443"/>
    </source>
</evidence>
<dbReference type="InterPro" id="IPR027057">
    <property type="entry name" value="CAXX_Prtase_1"/>
</dbReference>
<feature type="transmembrane region" description="Helical" evidence="7">
    <location>
        <begin position="73"/>
        <end position="93"/>
    </location>
</feature>
<keyword evidence="3" id="KW-0479">Metal-binding</keyword>
<feature type="transmembrane region" description="Helical" evidence="7">
    <location>
        <begin position="336"/>
        <end position="356"/>
    </location>
</feature>
<proteinExistence type="predicted"/>
<keyword evidence="7" id="KW-1133">Transmembrane helix</keyword>
<comment type="cofactor">
    <cofactor evidence="1">
        <name>Zn(2+)</name>
        <dbReference type="ChEBI" id="CHEBI:29105"/>
    </cofactor>
</comment>
<dbReference type="Pfam" id="PF16491">
    <property type="entry name" value="Peptidase_M48_N"/>
    <property type="match status" value="1"/>
</dbReference>
<evidence type="ECO:0000256" key="3">
    <source>
        <dbReference type="ARBA" id="ARBA00022723"/>
    </source>
</evidence>
<feature type="transmembrane region" description="Helical" evidence="7">
    <location>
        <begin position="157"/>
        <end position="179"/>
    </location>
</feature>
<dbReference type="CDD" id="cd07343">
    <property type="entry name" value="M48A_Zmpste24p_like"/>
    <property type="match status" value="1"/>
</dbReference>
<feature type="domain" description="CAAX prenyl protease 1 N-terminal" evidence="9">
    <location>
        <begin position="57"/>
        <end position="214"/>
    </location>
</feature>
<organism evidence="10 11">
    <name type="scientific">Clostridium aestuarii</name>
    <dbReference type="NCBI Taxonomy" id="338193"/>
    <lineage>
        <taxon>Bacteria</taxon>
        <taxon>Bacillati</taxon>
        <taxon>Bacillota</taxon>
        <taxon>Clostridia</taxon>
        <taxon>Eubacteriales</taxon>
        <taxon>Clostridiaceae</taxon>
        <taxon>Clostridium</taxon>
    </lineage>
</organism>
<evidence type="ECO:0000259" key="9">
    <source>
        <dbReference type="Pfam" id="PF16491"/>
    </source>
</evidence>
<feature type="transmembrane region" description="Helical" evidence="7">
    <location>
        <begin position="105"/>
        <end position="123"/>
    </location>
</feature>
<feature type="domain" description="Peptidase M48" evidence="8">
    <location>
        <begin position="219"/>
        <end position="423"/>
    </location>
</feature>
<keyword evidence="4" id="KW-0378">Hydrolase</keyword>
<feature type="transmembrane region" description="Helical" evidence="7">
    <location>
        <begin position="301"/>
        <end position="324"/>
    </location>
</feature>
<evidence type="ECO:0000256" key="5">
    <source>
        <dbReference type="ARBA" id="ARBA00022833"/>
    </source>
</evidence>
<evidence type="ECO:0000256" key="2">
    <source>
        <dbReference type="ARBA" id="ARBA00022670"/>
    </source>
</evidence>
<reference evidence="10" key="1">
    <citation type="submission" date="2022-12" db="EMBL/GenBank/DDBJ databases">
        <authorList>
            <person name="Wang J."/>
        </authorList>
    </citation>
    <scope>NUCLEOTIDE SEQUENCE</scope>
    <source>
        <strain evidence="10">HY-45-18</strain>
    </source>
</reference>
<dbReference type="RefSeq" id="WP_268040916.1">
    <property type="nucleotide sequence ID" value="NZ_JAPQER010000003.1"/>
</dbReference>
<keyword evidence="11" id="KW-1185">Reference proteome</keyword>
<evidence type="ECO:0000256" key="7">
    <source>
        <dbReference type="SAM" id="Phobius"/>
    </source>
</evidence>
<comment type="caution">
    <text evidence="10">The sequence shown here is derived from an EMBL/GenBank/DDBJ whole genome shotgun (WGS) entry which is preliminary data.</text>
</comment>
<keyword evidence="2" id="KW-0645">Protease</keyword>
<feature type="transmembrane region" description="Helical" evidence="7">
    <location>
        <begin position="186"/>
        <end position="209"/>
    </location>
</feature>
<name>A0ABT4D1U7_9CLOT</name>
<keyword evidence="5" id="KW-0862">Zinc</keyword>
<sequence>MILKRKYSIKIILFTLFFMLAFNNFVKDNIVFGTQNISQVSTQISKEKVTTHILNLDNENTTIGQEYYKSDRILQLLKVIFSFLIPIVILFTGFSAKLRDLSSNIGKNLFLTAGIYGVLYNLIDSVLNFPLRYYGGYLQSHIFGLSHQPFISWLKNYSISLIMSSIEIFLVLFIPYVFIKKSPKKWWIYTGVITIPITLIMYLAQPIFIDPLFNEFKPVENKQVENSLMELTKKAKIENCKILKVNKSKETSMINAYMTGIGSSKRIVLWDTAIDKLNIRELNFVMAHEIGHYVLRHNKKFIFIDILITFIVLYIINALAPSIIYKFKKNFKFTSLSNVASFPLIILILNFCFLFITPSLNAYSCYIERQADTFAIEITKDNEAAVSSFEKLSKNGIVIEKPDTLYRIWTYDHPPIKDRITFFKTYAPWQKGEKLKYNKYINEKK</sequence>
<keyword evidence="6" id="KW-0482">Metalloprotease</keyword>
<dbReference type="Pfam" id="PF01435">
    <property type="entry name" value="Peptidase_M48"/>
    <property type="match status" value="1"/>
</dbReference>
<accession>A0ABT4D1U7</accession>
<gene>
    <name evidence="10" type="ORF">OW763_09700</name>
</gene>
<evidence type="ECO:0000256" key="4">
    <source>
        <dbReference type="ARBA" id="ARBA00022801"/>
    </source>
</evidence>
<feature type="transmembrane region" description="Helical" evidence="7">
    <location>
        <begin position="7"/>
        <end position="26"/>
    </location>
</feature>
<dbReference type="EMBL" id="JAPQER010000003">
    <property type="protein sequence ID" value="MCY6484612.1"/>
    <property type="molecule type" value="Genomic_DNA"/>
</dbReference>
<keyword evidence="7" id="KW-0812">Transmembrane</keyword>
<evidence type="ECO:0000256" key="6">
    <source>
        <dbReference type="ARBA" id="ARBA00023049"/>
    </source>
</evidence>
<dbReference type="Gene3D" id="3.30.2010.10">
    <property type="entry name" value="Metalloproteases ('zincins'), catalytic domain"/>
    <property type="match status" value="1"/>
</dbReference>
<protein>
    <submittedName>
        <fullName evidence="10">M48 family metallopeptidase</fullName>
    </submittedName>
</protein>
<evidence type="ECO:0000256" key="1">
    <source>
        <dbReference type="ARBA" id="ARBA00001947"/>
    </source>
</evidence>